<dbReference type="Pfam" id="PF00126">
    <property type="entry name" value="HTH_1"/>
    <property type="match status" value="1"/>
</dbReference>
<dbReference type="InterPro" id="IPR036388">
    <property type="entry name" value="WH-like_DNA-bd_sf"/>
</dbReference>
<dbReference type="STRING" id="632955.GCA_000829675_00728"/>
<gene>
    <name evidence="6" type="ORF">F945_00319</name>
</gene>
<evidence type="ECO:0000256" key="1">
    <source>
        <dbReference type="ARBA" id="ARBA00009437"/>
    </source>
</evidence>
<evidence type="ECO:0000256" key="4">
    <source>
        <dbReference type="ARBA" id="ARBA00023163"/>
    </source>
</evidence>
<dbReference type="PANTHER" id="PTHR30537:SF5">
    <property type="entry name" value="HTH-TYPE TRANSCRIPTIONAL ACTIVATOR TTDR-RELATED"/>
    <property type="match status" value="1"/>
</dbReference>
<evidence type="ECO:0000313" key="7">
    <source>
        <dbReference type="Proteomes" id="UP000014568"/>
    </source>
</evidence>
<dbReference type="InterPro" id="IPR058163">
    <property type="entry name" value="LysR-type_TF_proteobact-type"/>
</dbReference>
<dbReference type="SUPFAM" id="SSF53850">
    <property type="entry name" value="Periplasmic binding protein-like II"/>
    <property type="match status" value="1"/>
</dbReference>
<keyword evidence="2" id="KW-0805">Transcription regulation</keyword>
<evidence type="ECO:0000259" key="5">
    <source>
        <dbReference type="PROSITE" id="PS50931"/>
    </source>
</evidence>
<dbReference type="Gene3D" id="1.10.10.10">
    <property type="entry name" value="Winged helix-like DNA-binding domain superfamily/Winged helix DNA-binding domain"/>
    <property type="match status" value="1"/>
</dbReference>
<comment type="similarity">
    <text evidence="1">Belongs to the LysR transcriptional regulatory family.</text>
</comment>
<reference evidence="6 7" key="1">
    <citation type="submission" date="2013-06" db="EMBL/GenBank/DDBJ databases">
        <title>The Genome Sequence of Acinetobacter rudis CIP 110305.</title>
        <authorList>
            <consortium name="The Broad Institute Genome Sequencing Platform"/>
            <consortium name="The Broad Institute Genome Sequencing Center for Infectious Disease"/>
            <person name="Cerqueira G."/>
            <person name="Feldgarden M."/>
            <person name="Courvalin P."/>
            <person name="Perichon B."/>
            <person name="Grillot-Courvalin C."/>
            <person name="Clermont D."/>
            <person name="Rocha E."/>
            <person name="Yoon E.-J."/>
            <person name="Nemec A."/>
            <person name="Young S.K."/>
            <person name="Zeng Q."/>
            <person name="Gargeya S."/>
            <person name="Fitzgerald M."/>
            <person name="Abouelleil A."/>
            <person name="Alvarado L."/>
            <person name="Berlin A.M."/>
            <person name="Chapman S.B."/>
            <person name="Dewar J."/>
            <person name="Goldberg J."/>
            <person name="Griggs A."/>
            <person name="Gujja S."/>
            <person name="Hansen M."/>
            <person name="Howarth C."/>
            <person name="Imamovic A."/>
            <person name="Larimer J."/>
            <person name="McCowan C."/>
            <person name="Murphy C."/>
            <person name="Pearson M."/>
            <person name="Priest M."/>
            <person name="Roberts A."/>
            <person name="Saif S."/>
            <person name="Shea T."/>
            <person name="Sykes S."/>
            <person name="Wortman J."/>
            <person name="Nusbaum C."/>
            <person name="Birren B."/>
        </authorList>
    </citation>
    <scope>NUCLEOTIDE SEQUENCE [LARGE SCALE GENOMIC DNA]</scope>
    <source>
        <strain evidence="6 7">CIP 110305</strain>
    </source>
</reference>
<keyword evidence="7" id="KW-1185">Reference proteome</keyword>
<proteinExistence type="inferred from homology"/>
<dbReference type="SUPFAM" id="SSF46785">
    <property type="entry name" value="Winged helix' DNA-binding domain"/>
    <property type="match status" value="1"/>
</dbReference>
<dbReference type="PATRIC" id="fig|421052.3.peg.319"/>
<dbReference type="EMBL" id="ATGI01000003">
    <property type="protein sequence ID" value="EPF80578.1"/>
    <property type="molecule type" value="Genomic_DNA"/>
</dbReference>
<evidence type="ECO:0000313" key="6">
    <source>
        <dbReference type="EMBL" id="EPF80578.1"/>
    </source>
</evidence>
<dbReference type="PANTHER" id="PTHR30537">
    <property type="entry name" value="HTH-TYPE TRANSCRIPTIONAL REGULATOR"/>
    <property type="match status" value="1"/>
</dbReference>
<comment type="caution">
    <text evidence="6">The sequence shown here is derived from an EMBL/GenBank/DDBJ whole genome shotgun (WGS) entry which is preliminary data.</text>
</comment>
<dbReference type="GO" id="GO:0006351">
    <property type="term" value="P:DNA-templated transcription"/>
    <property type="evidence" value="ECO:0007669"/>
    <property type="project" value="TreeGrafter"/>
</dbReference>
<protein>
    <recommendedName>
        <fullName evidence="5">HTH lysR-type domain-containing protein</fullName>
    </recommendedName>
</protein>
<accession>S3NQ64</accession>
<dbReference type="InterPro" id="IPR005119">
    <property type="entry name" value="LysR_subst-bd"/>
</dbReference>
<dbReference type="Proteomes" id="UP000014568">
    <property type="component" value="Unassembled WGS sequence"/>
</dbReference>
<feature type="domain" description="HTH lysR-type" evidence="5">
    <location>
        <begin position="10"/>
        <end position="67"/>
    </location>
</feature>
<dbReference type="Gene3D" id="3.40.190.290">
    <property type="match status" value="1"/>
</dbReference>
<dbReference type="AlphaFoldDB" id="S3NQ64"/>
<dbReference type="GO" id="GO:0043565">
    <property type="term" value="F:sequence-specific DNA binding"/>
    <property type="evidence" value="ECO:0007669"/>
    <property type="project" value="TreeGrafter"/>
</dbReference>
<dbReference type="InterPro" id="IPR000847">
    <property type="entry name" value="LysR_HTH_N"/>
</dbReference>
<dbReference type="eggNOG" id="COG0583">
    <property type="taxonomic scope" value="Bacteria"/>
</dbReference>
<keyword evidence="4" id="KW-0804">Transcription</keyword>
<dbReference type="FunFam" id="1.10.10.10:FF:000001">
    <property type="entry name" value="LysR family transcriptional regulator"/>
    <property type="match status" value="1"/>
</dbReference>
<dbReference type="PROSITE" id="PS50931">
    <property type="entry name" value="HTH_LYSR"/>
    <property type="match status" value="1"/>
</dbReference>
<evidence type="ECO:0000256" key="2">
    <source>
        <dbReference type="ARBA" id="ARBA00023015"/>
    </source>
</evidence>
<dbReference type="HOGENOM" id="CLU_039613_16_2_6"/>
<dbReference type="Pfam" id="PF03466">
    <property type="entry name" value="LysR_substrate"/>
    <property type="match status" value="1"/>
</dbReference>
<dbReference type="InterPro" id="IPR036390">
    <property type="entry name" value="WH_DNA-bd_sf"/>
</dbReference>
<keyword evidence="3" id="KW-0238">DNA-binding</keyword>
<dbReference type="CDD" id="cd08422">
    <property type="entry name" value="PBP2_CrgA_like"/>
    <property type="match status" value="1"/>
</dbReference>
<organism evidence="6 7">
    <name type="scientific">Acinetobacter rudis CIP 110305</name>
    <dbReference type="NCBI Taxonomy" id="421052"/>
    <lineage>
        <taxon>Bacteria</taxon>
        <taxon>Pseudomonadati</taxon>
        <taxon>Pseudomonadota</taxon>
        <taxon>Gammaproteobacteria</taxon>
        <taxon>Moraxellales</taxon>
        <taxon>Moraxellaceae</taxon>
        <taxon>Acinetobacter</taxon>
    </lineage>
</organism>
<sequence>MSNKKNDMLDNLFDLRVFVAIAQCQSFTLAAQKLGVSRSAVGKSLSRLEHHLNTRLLHRTTRQVSLSAEGQLFYQHAIKILNQIEEAESALNTAKQYPRGRFRISLPVAFGRLHVLPILQDYLNQWPEIQAEIDFSDDYCDLVKDAFDLAIRIGGNDDSRLVRRVLAPHRLVTCASPAYLEQYGTPLQIDDLNSHRLIGFSHQELAVPWRFKVDNQDFYYPVNGPITFNNTEAITDAALCGFGICHVGAFLVGQYIADGRLIPILQQYSHVEPPICAVYPSKRYLPVKVKLFLELIERTWNKQAIWDQPRL</sequence>
<evidence type="ECO:0000256" key="3">
    <source>
        <dbReference type="ARBA" id="ARBA00023125"/>
    </source>
</evidence>
<dbReference type="GO" id="GO:0003700">
    <property type="term" value="F:DNA-binding transcription factor activity"/>
    <property type="evidence" value="ECO:0007669"/>
    <property type="project" value="InterPro"/>
</dbReference>
<dbReference type="RefSeq" id="WP_016654767.1">
    <property type="nucleotide sequence ID" value="NZ_KE340348.1"/>
</dbReference>
<name>S3NQ64_9GAMM</name>